<dbReference type="EMBL" id="VLLL01000005">
    <property type="protein sequence ID" value="TWJ15885.1"/>
    <property type="molecule type" value="Genomic_DNA"/>
</dbReference>
<dbReference type="OrthoDB" id="57886at2"/>
<feature type="transmembrane region" description="Helical" evidence="10">
    <location>
        <begin position="29"/>
        <end position="48"/>
    </location>
</feature>
<dbReference type="Proteomes" id="UP000321617">
    <property type="component" value="Unassembled WGS sequence"/>
</dbReference>
<evidence type="ECO:0000256" key="2">
    <source>
        <dbReference type="ARBA" id="ARBA00022448"/>
    </source>
</evidence>
<dbReference type="InterPro" id="IPR018422">
    <property type="entry name" value="Cation/H_exchanger_CPA1"/>
</dbReference>
<dbReference type="GO" id="GO:0005886">
    <property type="term" value="C:plasma membrane"/>
    <property type="evidence" value="ECO:0007669"/>
    <property type="project" value="UniProtKB-SubCell"/>
</dbReference>
<evidence type="ECO:0000256" key="9">
    <source>
        <dbReference type="ARBA" id="ARBA00023201"/>
    </source>
</evidence>
<keyword evidence="5 10" id="KW-1133">Transmembrane helix</keyword>
<comment type="caution">
    <text evidence="12">The sequence shown here is derived from an EMBL/GenBank/DDBJ whole genome shotgun (WGS) entry which is preliminary data.</text>
</comment>
<dbReference type="RefSeq" id="WP_147135315.1">
    <property type="nucleotide sequence ID" value="NZ_BAABIJ010000001.1"/>
</dbReference>
<accession>A0A562VDE7</accession>
<evidence type="ECO:0000256" key="7">
    <source>
        <dbReference type="ARBA" id="ARBA00023065"/>
    </source>
</evidence>
<evidence type="ECO:0000256" key="6">
    <source>
        <dbReference type="ARBA" id="ARBA00023053"/>
    </source>
</evidence>
<organism evidence="12 13">
    <name type="scientific">Stackebrandtia albiflava</name>
    <dbReference type="NCBI Taxonomy" id="406432"/>
    <lineage>
        <taxon>Bacteria</taxon>
        <taxon>Bacillati</taxon>
        <taxon>Actinomycetota</taxon>
        <taxon>Actinomycetes</taxon>
        <taxon>Glycomycetales</taxon>
        <taxon>Glycomycetaceae</taxon>
        <taxon>Stackebrandtia</taxon>
    </lineage>
</organism>
<name>A0A562VDE7_9ACTN</name>
<feature type="transmembrane region" description="Helical" evidence="10">
    <location>
        <begin position="346"/>
        <end position="368"/>
    </location>
</feature>
<feature type="transmembrane region" description="Helical" evidence="10">
    <location>
        <begin position="150"/>
        <end position="173"/>
    </location>
</feature>
<dbReference type="PANTHER" id="PTHR10110:SF86">
    <property type="entry name" value="SODIUM_HYDROGEN EXCHANGER 7"/>
    <property type="match status" value="1"/>
</dbReference>
<feature type="transmembrane region" description="Helical" evidence="10">
    <location>
        <begin position="112"/>
        <end position="138"/>
    </location>
</feature>
<dbReference type="InterPro" id="IPR006153">
    <property type="entry name" value="Cation/H_exchanger_TM"/>
</dbReference>
<dbReference type="AlphaFoldDB" id="A0A562VDE7"/>
<keyword evidence="7 10" id="KW-0406">Ion transport</keyword>
<keyword evidence="4 10" id="KW-0812">Transmembrane</keyword>
<comment type="caution">
    <text evidence="10">Lacks conserved residue(s) required for the propagation of feature annotation.</text>
</comment>
<dbReference type="Pfam" id="PF00999">
    <property type="entry name" value="Na_H_Exchanger"/>
    <property type="match status" value="1"/>
</dbReference>
<evidence type="ECO:0000259" key="11">
    <source>
        <dbReference type="Pfam" id="PF00999"/>
    </source>
</evidence>
<gene>
    <name evidence="12" type="ORF">LX16_1604</name>
</gene>
<keyword evidence="3 10" id="KW-1003">Cell membrane</keyword>
<evidence type="ECO:0000313" key="13">
    <source>
        <dbReference type="Proteomes" id="UP000321617"/>
    </source>
</evidence>
<keyword evidence="13" id="KW-1185">Reference proteome</keyword>
<evidence type="ECO:0000256" key="5">
    <source>
        <dbReference type="ARBA" id="ARBA00022989"/>
    </source>
</evidence>
<evidence type="ECO:0000256" key="4">
    <source>
        <dbReference type="ARBA" id="ARBA00022692"/>
    </source>
</evidence>
<keyword evidence="8 10" id="KW-0472">Membrane</keyword>
<reference evidence="12 13" key="1">
    <citation type="journal article" date="2013" name="Stand. Genomic Sci.">
        <title>Genomic Encyclopedia of Type Strains, Phase I: The one thousand microbial genomes (KMG-I) project.</title>
        <authorList>
            <person name="Kyrpides N.C."/>
            <person name="Woyke T."/>
            <person name="Eisen J.A."/>
            <person name="Garrity G."/>
            <person name="Lilburn T.G."/>
            <person name="Beck B.J."/>
            <person name="Whitman W.B."/>
            <person name="Hugenholtz P."/>
            <person name="Klenk H.P."/>
        </authorList>
    </citation>
    <scope>NUCLEOTIDE SEQUENCE [LARGE SCALE GENOMIC DNA]</scope>
    <source>
        <strain evidence="12 13">DSM 45044</strain>
    </source>
</reference>
<sequence>MDQLALLFILMLGALVTVPLAGRIGLPAPILMTIFGIGLALLPFIPAVDIPPDYILPLVLPPLLYAAARRTSWRQFTTHWRPILLLAVLLVMVTTAAVAAVAHAVIPGLPLAAAVALAALVAPPDPIAASAVASSLGLPRRIMAILEGEGLFNDVTAIVIYRLAVTAAVTGAFSWPSAIGQFLLSAAVAITVGVVLGWAAGKLSDLLADTNLRVGLTLLVPFAAYALAEQLHGSGVLATITAAFVLQEFNADADDIEGRLTGAAFWDIVDTLVTGVAFGLIGLEMHNLFHSWSGKLGELLATGALVTTVLIAVRLLWLLPAAWLARKTTTPDTDSEIPATWRETIVMWWSGMRGVATVALALAVPLHTEDGTPFPARDDILFVAFTVVIATLVLQGITLPWVVRTLGVKADSQAERRLEKHLATVAAHAARRRLKAIDTEQDLPEDVSETLHRQLAAFETKISPRPMETEIRQATNRRIRHLALLRDTQADILSAARGAVLEQRTAPGTAPEVVDRVLRQIDIRSLR</sequence>
<dbReference type="NCBIfam" id="TIGR00831">
    <property type="entry name" value="a_cpa1"/>
    <property type="match status" value="1"/>
</dbReference>
<feature type="domain" description="Cation/H+ exchanger transmembrane" evidence="11">
    <location>
        <begin position="15"/>
        <end position="404"/>
    </location>
</feature>
<evidence type="ECO:0000256" key="10">
    <source>
        <dbReference type="RuleBase" id="RU366002"/>
    </source>
</evidence>
<feature type="transmembrane region" description="Helical" evidence="10">
    <location>
        <begin position="380"/>
        <end position="403"/>
    </location>
</feature>
<evidence type="ECO:0000256" key="1">
    <source>
        <dbReference type="ARBA" id="ARBA00004651"/>
    </source>
</evidence>
<dbReference type="GO" id="GO:0015385">
    <property type="term" value="F:sodium:proton antiporter activity"/>
    <property type="evidence" value="ECO:0007669"/>
    <property type="project" value="InterPro"/>
</dbReference>
<keyword evidence="6 10" id="KW-0915">Sodium</keyword>
<proteinExistence type="inferred from homology"/>
<evidence type="ECO:0000256" key="8">
    <source>
        <dbReference type="ARBA" id="ARBA00023136"/>
    </source>
</evidence>
<protein>
    <submittedName>
        <fullName evidence="12">Sodium/proton antiporter, CPA1 family (TC 2.A.36)</fullName>
    </submittedName>
</protein>
<keyword evidence="2 10" id="KW-0813">Transport</keyword>
<dbReference type="InterPro" id="IPR004705">
    <property type="entry name" value="Cation/H_exchanger_CPA1_bac"/>
</dbReference>
<feature type="transmembrane region" description="Helical" evidence="10">
    <location>
        <begin position="263"/>
        <end position="283"/>
    </location>
</feature>
<evidence type="ECO:0000313" key="12">
    <source>
        <dbReference type="EMBL" id="TWJ15885.1"/>
    </source>
</evidence>
<feature type="transmembrane region" description="Helical" evidence="10">
    <location>
        <begin position="83"/>
        <end position="106"/>
    </location>
</feature>
<dbReference type="GO" id="GO:0098719">
    <property type="term" value="P:sodium ion import across plasma membrane"/>
    <property type="evidence" value="ECO:0007669"/>
    <property type="project" value="TreeGrafter"/>
</dbReference>
<comment type="subcellular location">
    <subcellularLocation>
        <location evidence="1 10">Cell membrane</location>
        <topology evidence="1 10">Multi-pass membrane protein</topology>
    </subcellularLocation>
</comment>
<keyword evidence="9 10" id="KW-0739">Sodium transport</keyword>
<dbReference type="Gene3D" id="6.10.140.1330">
    <property type="match status" value="1"/>
</dbReference>
<comment type="function">
    <text evidence="10">Na(+)/H(+) antiporter that extrudes sodium in exchange for external protons.</text>
</comment>
<dbReference type="GO" id="GO:0051453">
    <property type="term" value="P:regulation of intracellular pH"/>
    <property type="evidence" value="ECO:0007669"/>
    <property type="project" value="TreeGrafter"/>
</dbReference>
<comment type="similarity">
    <text evidence="10">Belongs to the monovalent cation:proton antiporter 1 (CPA1) transporter (TC 2.A.36) family.</text>
</comment>
<feature type="transmembrane region" description="Helical" evidence="10">
    <location>
        <begin position="179"/>
        <end position="200"/>
    </location>
</feature>
<feature type="transmembrane region" description="Helical" evidence="10">
    <location>
        <begin position="303"/>
        <end position="325"/>
    </location>
</feature>
<dbReference type="PANTHER" id="PTHR10110">
    <property type="entry name" value="SODIUM/HYDROGEN EXCHANGER"/>
    <property type="match status" value="1"/>
</dbReference>
<dbReference type="GO" id="GO:0015386">
    <property type="term" value="F:potassium:proton antiporter activity"/>
    <property type="evidence" value="ECO:0007669"/>
    <property type="project" value="TreeGrafter"/>
</dbReference>
<evidence type="ECO:0000256" key="3">
    <source>
        <dbReference type="ARBA" id="ARBA00022475"/>
    </source>
</evidence>
<keyword evidence="10" id="KW-0050">Antiport</keyword>
<feature type="transmembrane region" description="Helical" evidence="10">
    <location>
        <begin position="6"/>
        <end position="22"/>
    </location>
</feature>